<keyword evidence="5 7" id="KW-0862">Zinc</keyword>
<dbReference type="SUPFAM" id="SSF55486">
    <property type="entry name" value="Metalloproteases ('zincins'), catalytic domain"/>
    <property type="match status" value="1"/>
</dbReference>
<dbReference type="Proteomes" id="UP000694865">
    <property type="component" value="Unplaced"/>
</dbReference>
<organism evidence="11 12">
    <name type="scientific">Saccoglossus kowalevskii</name>
    <name type="common">Acorn worm</name>
    <dbReference type="NCBI Taxonomy" id="10224"/>
    <lineage>
        <taxon>Eukaryota</taxon>
        <taxon>Metazoa</taxon>
        <taxon>Hemichordata</taxon>
        <taxon>Enteropneusta</taxon>
        <taxon>Harrimaniidae</taxon>
        <taxon>Saccoglossus</taxon>
    </lineage>
</organism>
<dbReference type="Gene3D" id="1.25.50.20">
    <property type="match status" value="1"/>
</dbReference>
<dbReference type="InterPro" id="IPR024571">
    <property type="entry name" value="ERAP1-like_C_dom"/>
</dbReference>
<dbReference type="InterPro" id="IPR045357">
    <property type="entry name" value="Aminopeptidase_N-like_N"/>
</dbReference>
<dbReference type="InterPro" id="IPR014782">
    <property type="entry name" value="Peptidase_M1_dom"/>
</dbReference>
<evidence type="ECO:0000256" key="7">
    <source>
        <dbReference type="RuleBase" id="RU364040"/>
    </source>
</evidence>
<evidence type="ECO:0000256" key="1">
    <source>
        <dbReference type="ARBA" id="ARBA00010136"/>
    </source>
</evidence>
<dbReference type="EC" id="3.4.11.-" evidence="7"/>
<evidence type="ECO:0000256" key="4">
    <source>
        <dbReference type="ARBA" id="ARBA00022801"/>
    </source>
</evidence>
<keyword evidence="6 7" id="KW-0482">Metalloprotease</keyword>
<evidence type="ECO:0000259" key="8">
    <source>
        <dbReference type="Pfam" id="PF01433"/>
    </source>
</evidence>
<evidence type="ECO:0000256" key="6">
    <source>
        <dbReference type="ARBA" id="ARBA00023049"/>
    </source>
</evidence>
<dbReference type="Gene3D" id="2.60.40.1910">
    <property type="match status" value="1"/>
</dbReference>
<dbReference type="Pfam" id="PF17900">
    <property type="entry name" value="Peptidase_M1_N"/>
    <property type="match status" value="1"/>
</dbReference>
<feature type="domain" description="ERAP1-like C-terminal" evidence="9">
    <location>
        <begin position="620"/>
        <end position="910"/>
    </location>
</feature>
<evidence type="ECO:0000259" key="9">
    <source>
        <dbReference type="Pfam" id="PF11838"/>
    </source>
</evidence>
<evidence type="ECO:0000313" key="11">
    <source>
        <dbReference type="Proteomes" id="UP000694865"/>
    </source>
</evidence>
<dbReference type="PROSITE" id="PS51257">
    <property type="entry name" value="PROKAR_LIPOPROTEIN"/>
    <property type="match status" value="1"/>
</dbReference>
<dbReference type="GeneID" id="102801607"/>
<comment type="cofactor">
    <cofactor evidence="7">
        <name>Zn(2+)</name>
        <dbReference type="ChEBI" id="CHEBI:29105"/>
    </cofactor>
    <text evidence="7">Binds 1 zinc ion per subunit.</text>
</comment>
<dbReference type="Pfam" id="PF11838">
    <property type="entry name" value="ERAP1_C"/>
    <property type="match status" value="1"/>
</dbReference>
<gene>
    <name evidence="12" type="primary">LOC102801607</name>
</gene>
<keyword evidence="7" id="KW-0031">Aminopeptidase</keyword>
<feature type="transmembrane region" description="Helical" evidence="7">
    <location>
        <begin position="17"/>
        <end position="35"/>
    </location>
</feature>
<evidence type="ECO:0000313" key="12">
    <source>
        <dbReference type="RefSeq" id="XP_006820978.1"/>
    </source>
</evidence>
<reference evidence="12" key="1">
    <citation type="submission" date="2025-08" db="UniProtKB">
        <authorList>
            <consortium name="RefSeq"/>
        </authorList>
    </citation>
    <scope>IDENTIFICATION</scope>
    <source>
        <tissue evidence="12">Testes</tissue>
    </source>
</reference>
<dbReference type="Gene3D" id="1.10.390.10">
    <property type="entry name" value="Neutral Protease Domain 2"/>
    <property type="match status" value="1"/>
</dbReference>
<dbReference type="RefSeq" id="XP_006820978.1">
    <property type="nucleotide sequence ID" value="XM_006820915.1"/>
</dbReference>
<dbReference type="Pfam" id="PF01433">
    <property type="entry name" value="Peptidase_M1"/>
    <property type="match status" value="1"/>
</dbReference>
<accession>A0ABM0MLT7</accession>
<keyword evidence="4 7" id="KW-0378">Hydrolase</keyword>
<feature type="domain" description="Aminopeptidase N-like N-terminal" evidence="10">
    <location>
        <begin position="71"/>
        <end position="270"/>
    </location>
</feature>
<dbReference type="InterPro" id="IPR050344">
    <property type="entry name" value="Peptidase_M1_aminopeptidases"/>
</dbReference>
<evidence type="ECO:0000256" key="2">
    <source>
        <dbReference type="ARBA" id="ARBA00022670"/>
    </source>
</evidence>
<dbReference type="PANTHER" id="PTHR11533">
    <property type="entry name" value="PROTEASE M1 ZINC METALLOPROTEASE"/>
    <property type="match status" value="1"/>
</dbReference>
<dbReference type="Gene3D" id="2.60.40.1730">
    <property type="entry name" value="tricorn interacting facor f3 domain"/>
    <property type="match status" value="1"/>
</dbReference>
<dbReference type="InterPro" id="IPR034016">
    <property type="entry name" value="M1_APN-typ"/>
</dbReference>
<proteinExistence type="inferred from homology"/>
<comment type="similarity">
    <text evidence="1 7">Belongs to the peptidase M1 family.</text>
</comment>
<dbReference type="InterPro" id="IPR027268">
    <property type="entry name" value="Peptidase_M4/M1_CTD_sf"/>
</dbReference>
<dbReference type="PRINTS" id="PR00756">
    <property type="entry name" value="ALADIPTASE"/>
</dbReference>
<dbReference type="PANTHER" id="PTHR11533:SF301">
    <property type="entry name" value="AMINOPEPTIDASE"/>
    <property type="match status" value="1"/>
</dbReference>
<sequence>MGGDRGKAEKKSSRTRICATLIPIVLACCIIGSTGENVEMSRPLQQLPAVDEDIHVTNEESGGLLPTTLEPYHYKVWLQPYFTESKDGSKFLDLDGKVDIYFNCIEDTRNITVHHEYMTILKYELYDISGEVDKLLQTESNTTITGWDWYIITSMGSLQAGVNYRLYMEYVGTVNHLDNFGFYMGTYTEDAIVKTFVASQFEAIAARRAFPCFDEPAYKATFDTALVYRPEYVALSNTYSILNDTYYDPNTDEVWSVTYFGTTVKMSTYLNAYTVGDWACVQSTTRNGIDLRIWCQPSLLYQAEYALNVGMVQLSNFEDLWNIPYPMAKMDMSALPVFSSGAMENWGLVFYRENYLLYSIEAGHTPDRRKDVAQVIAHELIHQWFGNLVTMEWWSHLWLNEGFATYFEYVGTHWVEPGFEMFEQFFQTEAQYGTFQSDQQGDSHPLIMDVAPNDANSMFNAMTYLKGGCIIKLMDGFVGVDLMFEGFRNYLNQFSYDNAVSDDLWAALTQTIELDMGGNMKDIFGYNMKELMDPWTLQMGFPVVNLTRTSTTAIQADQGHFLIDPNDVVEDEEYGNLGYVWHVPLTFTHKTEQLFTNPNMEWLHLTSAVLTLDGATDNDWYIANINQTALIRVNYDVDNWGKLTQQLLVDYKALPVRNRAHLINDALVLGQAQQLDHVVSMEIIQYLYNEIEYMPWQAYEDEQYYTKYMLWRTSTYGLLQNYISNLVSPNYASLGWNFDYTEDIDYFRRLDTLRIACDYNHADCVANATNQYAAWMADPDNNKIEINMRSTVYCTAIRHGGENEWNFAYNRQRIDPEEQNRLRSAMGCTQLNYLLTGYMEEALTGDEFGARITIGFVRDNSALGFSLAWTFTVDNFVALNTIYGDSAFDIAWTFANQMNTNKDLLELNAFGNVYSDMPVEAANDFNEAVKRVETNILWMERNEDQIRVFLESL</sequence>
<dbReference type="SUPFAM" id="SSF63737">
    <property type="entry name" value="Leukotriene A4 hydrolase N-terminal domain"/>
    <property type="match status" value="1"/>
</dbReference>
<keyword evidence="7" id="KW-0812">Transmembrane</keyword>
<evidence type="ECO:0000259" key="10">
    <source>
        <dbReference type="Pfam" id="PF17900"/>
    </source>
</evidence>
<keyword evidence="7" id="KW-1133">Transmembrane helix</keyword>
<evidence type="ECO:0000256" key="3">
    <source>
        <dbReference type="ARBA" id="ARBA00022723"/>
    </source>
</evidence>
<keyword evidence="3 7" id="KW-0479">Metal-binding</keyword>
<dbReference type="InterPro" id="IPR001930">
    <property type="entry name" value="Peptidase_M1"/>
</dbReference>
<feature type="domain" description="Peptidase M1 membrane alanine aminopeptidase" evidence="8">
    <location>
        <begin position="305"/>
        <end position="535"/>
    </location>
</feature>
<name>A0ABM0MLT7_SACKO</name>
<dbReference type="InterPro" id="IPR042097">
    <property type="entry name" value="Aminopeptidase_N-like_N_sf"/>
</dbReference>
<keyword evidence="11" id="KW-1185">Reference proteome</keyword>
<evidence type="ECO:0000256" key="5">
    <source>
        <dbReference type="ARBA" id="ARBA00022833"/>
    </source>
</evidence>
<protein>
    <recommendedName>
        <fullName evidence="7">Aminopeptidase</fullName>
        <ecNumber evidence="7">3.4.11.-</ecNumber>
    </recommendedName>
</protein>
<keyword evidence="2 7" id="KW-0645">Protease</keyword>
<keyword evidence="7" id="KW-0472">Membrane</keyword>
<dbReference type="CDD" id="cd09601">
    <property type="entry name" value="M1_APN-Q_like"/>
    <property type="match status" value="1"/>
</dbReference>